<dbReference type="CDD" id="cd17536">
    <property type="entry name" value="REC_YesN-like"/>
    <property type="match status" value="1"/>
</dbReference>
<evidence type="ECO:0000256" key="2">
    <source>
        <dbReference type="ARBA" id="ARBA00023125"/>
    </source>
</evidence>
<dbReference type="Gene3D" id="3.40.50.2300">
    <property type="match status" value="1"/>
</dbReference>
<dbReference type="Pfam" id="PF12833">
    <property type="entry name" value="HTH_18"/>
    <property type="match status" value="1"/>
</dbReference>
<dbReference type="SUPFAM" id="SSF46689">
    <property type="entry name" value="Homeodomain-like"/>
    <property type="match status" value="2"/>
</dbReference>
<dbReference type="SUPFAM" id="SSF52172">
    <property type="entry name" value="CheY-like"/>
    <property type="match status" value="1"/>
</dbReference>
<evidence type="ECO:0000256" key="1">
    <source>
        <dbReference type="ARBA" id="ARBA00023015"/>
    </source>
</evidence>
<gene>
    <name evidence="7" type="ORF">QJS35_20865</name>
</gene>
<dbReference type="InterPro" id="IPR018062">
    <property type="entry name" value="HTH_AraC-typ_CS"/>
</dbReference>
<keyword evidence="8" id="KW-1185">Reference proteome</keyword>
<evidence type="ECO:0000259" key="5">
    <source>
        <dbReference type="PROSITE" id="PS01124"/>
    </source>
</evidence>
<dbReference type="EMBL" id="JASKHM010000012">
    <property type="protein sequence ID" value="MEQ4484843.1"/>
    <property type="molecule type" value="Genomic_DNA"/>
</dbReference>
<dbReference type="PROSITE" id="PS01124">
    <property type="entry name" value="HTH_ARAC_FAMILY_2"/>
    <property type="match status" value="1"/>
</dbReference>
<keyword evidence="2" id="KW-0238">DNA-binding</keyword>
<feature type="modified residue" description="4-aspartylphosphate" evidence="4">
    <location>
        <position position="57"/>
    </location>
</feature>
<dbReference type="RefSeq" id="WP_232187212.1">
    <property type="nucleotide sequence ID" value="NZ_JAIOAP010000011.1"/>
</dbReference>
<keyword evidence="4" id="KW-0597">Phosphoprotein</keyword>
<evidence type="ECO:0000259" key="6">
    <source>
        <dbReference type="PROSITE" id="PS50110"/>
    </source>
</evidence>
<evidence type="ECO:0000313" key="8">
    <source>
        <dbReference type="Proteomes" id="UP001493487"/>
    </source>
</evidence>
<dbReference type="PROSITE" id="PS50110">
    <property type="entry name" value="RESPONSE_REGULATORY"/>
    <property type="match status" value="1"/>
</dbReference>
<dbReference type="Gene3D" id="1.10.10.60">
    <property type="entry name" value="Homeodomain-like"/>
    <property type="match status" value="2"/>
</dbReference>
<dbReference type="SMART" id="SM00342">
    <property type="entry name" value="HTH_ARAC"/>
    <property type="match status" value="1"/>
</dbReference>
<protein>
    <submittedName>
        <fullName evidence="7">Response regulator</fullName>
    </submittedName>
</protein>
<dbReference type="PANTHER" id="PTHR43280">
    <property type="entry name" value="ARAC-FAMILY TRANSCRIPTIONAL REGULATOR"/>
    <property type="match status" value="1"/>
</dbReference>
<keyword evidence="1" id="KW-0805">Transcription regulation</keyword>
<dbReference type="InterPro" id="IPR011006">
    <property type="entry name" value="CheY-like_superfamily"/>
</dbReference>
<sequence length="559" mass="65032">MAIYRLLIVDDEPYIVDGLFELFTGLPNLELDVCRAYSPIQAMEWMELAKIDIVLTDIRMPVMNGIELQKKMNKQWPRCKVIFLTGYDDFAYIQEALRNGIIDYVLKTEYDEAIVKSVEQAIQALTTEMRSEQFLIEAREQMNHAIPALQKEYMLAFLEGEVPANQLKSDWLRELKIALNPREPCLLVVGRVDRWENGLSYSDTGLFMYAVQNVAKECLSPYRLQPVLADRRTFIWFIQAEQSMEVAEETREEWEKIIRFIHGMLETVQNTCRELLKLPISLASGSLFADFDMLPSVYVKLNKMLSLGLGQTNEMLLTDRWYSANELQTPVDDAHRKGEKSHLLIKKNVSELEKSLESRQQEEFDKLLDKMKATFLTEPYNYGLILELYYLIMTLLLTHINRFSSDDHLVSMIDLDKLTRFENHGSAADAFGYLQFAARILFARKRNDLDERTSRVTEQINRYIMANLEKDLSLMRLSEQVYLNPTYLSRLYKQTMGIGLSEYIAEARLNKSMELLRGPQYKIHEIGTAVGFTSAPYFTTFFKKMTQMTPQEYRDSTNL</sequence>
<dbReference type="InterPro" id="IPR018060">
    <property type="entry name" value="HTH_AraC"/>
</dbReference>
<dbReference type="InterPro" id="IPR009057">
    <property type="entry name" value="Homeodomain-like_sf"/>
</dbReference>
<keyword evidence="3" id="KW-0804">Transcription</keyword>
<dbReference type="PROSITE" id="PS00041">
    <property type="entry name" value="HTH_ARAC_FAMILY_1"/>
    <property type="match status" value="1"/>
</dbReference>
<dbReference type="Proteomes" id="UP001493487">
    <property type="component" value="Unassembled WGS sequence"/>
</dbReference>
<feature type="domain" description="HTH araC/xylS-type" evidence="5">
    <location>
        <begin position="458"/>
        <end position="556"/>
    </location>
</feature>
<evidence type="ECO:0000256" key="3">
    <source>
        <dbReference type="ARBA" id="ARBA00023163"/>
    </source>
</evidence>
<comment type="caution">
    <text evidence="7">The sequence shown here is derived from an EMBL/GenBank/DDBJ whole genome shotgun (WGS) entry which is preliminary data.</text>
</comment>
<dbReference type="Pfam" id="PF00072">
    <property type="entry name" value="Response_reg"/>
    <property type="match status" value="1"/>
</dbReference>
<organism evidence="7 8">
    <name type="scientific">Cohnella silvisoli</name>
    <dbReference type="NCBI Taxonomy" id="2873699"/>
    <lineage>
        <taxon>Bacteria</taxon>
        <taxon>Bacillati</taxon>
        <taxon>Bacillota</taxon>
        <taxon>Bacilli</taxon>
        <taxon>Bacillales</taxon>
        <taxon>Paenibacillaceae</taxon>
        <taxon>Cohnella</taxon>
    </lineage>
</organism>
<proteinExistence type="predicted"/>
<name>A0ABV1KXJ4_9BACL</name>
<dbReference type="InterPro" id="IPR001789">
    <property type="entry name" value="Sig_transdc_resp-reg_receiver"/>
</dbReference>
<evidence type="ECO:0000313" key="7">
    <source>
        <dbReference type="EMBL" id="MEQ4484843.1"/>
    </source>
</evidence>
<dbReference type="SMART" id="SM00448">
    <property type="entry name" value="REC"/>
    <property type="match status" value="1"/>
</dbReference>
<accession>A0ABV1KXJ4</accession>
<feature type="domain" description="Response regulatory" evidence="6">
    <location>
        <begin position="5"/>
        <end position="122"/>
    </location>
</feature>
<evidence type="ECO:0000256" key="4">
    <source>
        <dbReference type="PROSITE-ProRule" id="PRU00169"/>
    </source>
</evidence>
<dbReference type="PANTHER" id="PTHR43280:SF2">
    <property type="entry name" value="HTH-TYPE TRANSCRIPTIONAL REGULATOR EXSA"/>
    <property type="match status" value="1"/>
</dbReference>
<reference evidence="7 8" key="1">
    <citation type="journal article" date="2023" name="Genome Announc.">
        <title>Pan-Genome Analyses of the Genus Cohnella and Proposal of the Novel Species Cohnella silvisoli sp. nov., Isolated from Forest Soil.</title>
        <authorList>
            <person name="Wang C."/>
            <person name="Mao L."/>
            <person name="Bao G."/>
            <person name="Zhu H."/>
        </authorList>
    </citation>
    <scope>NUCLEOTIDE SEQUENCE [LARGE SCALE GENOMIC DNA]</scope>
    <source>
        <strain evidence="7 8">NL03-T5-1</strain>
    </source>
</reference>